<dbReference type="EMBL" id="BAABJQ010000007">
    <property type="protein sequence ID" value="GAA5185357.1"/>
    <property type="molecule type" value="Genomic_DNA"/>
</dbReference>
<comment type="caution">
    <text evidence="3">The sequence shown here is derived from an EMBL/GenBank/DDBJ whole genome shotgun (WGS) entry which is preliminary data.</text>
</comment>
<evidence type="ECO:0000313" key="4">
    <source>
        <dbReference type="Proteomes" id="UP001501570"/>
    </source>
</evidence>
<reference evidence="4" key="1">
    <citation type="journal article" date="2019" name="Int. J. Syst. Evol. Microbiol.">
        <title>The Global Catalogue of Microorganisms (GCM) 10K type strain sequencing project: providing services to taxonomists for standard genome sequencing and annotation.</title>
        <authorList>
            <consortium name="The Broad Institute Genomics Platform"/>
            <consortium name="The Broad Institute Genome Sequencing Center for Infectious Disease"/>
            <person name="Wu L."/>
            <person name="Ma J."/>
        </authorList>
    </citation>
    <scope>NUCLEOTIDE SEQUENCE [LARGE SCALE GENOMIC DNA]</scope>
    <source>
        <strain evidence="4">JCM 18304</strain>
    </source>
</reference>
<gene>
    <name evidence="3" type="ORF">GCM10023322_29140</name>
</gene>
<keyword evidence="1" id="KW-0456">Lyase</keyword>
<evidence type="ECO:0000256" key="1">
    <source>
        <dbReference type="ARBA" id="ARBA00023239"/>
    </source>
</evidence>
<dbReference type="InterPro" id="IPR006680">
    <property type="entry name" value="Amidohydro-rel"/>
</dbReference>
<dbReference type="InterPro" id="IPR032466">
    <property type="entry name" value="Metal_Hydrolase"/>
</dbReference>
<dbReference type="RefSeq" id="WP_345629846.1">
    <property type="nucleotide sequence ID" value="NZ_BAABJQ010000007.1"/>
</dbReference>
<dbReference type="InterPro" id="IPR032465">
    <property type="entry name" value="ACMSD"/>
</dbReference>
<evidence type="ECO:0000259" key="2">
    <source>
        <dbReference type="Pfam" id="PF04909"/>
    </source>
</evidence>
<proteinExistence type="predicted"/>
<dbReference type="PANTHER" id="PTHR21240">
    <property type="entry name" value="2-AMINO-3-CARBOXYLMUCONATE-6-SEMIALDEHYDE DECARBOXYLASE"/>
    <property type="match status" value="1"/>
</dbReference>
<feature type="domain" description="Amidohydrolase-related" evidence="2">
    <location>
        <begin position="8"/>
        <end position="324"/>
    </location>
</feature>
<dbReference type="Proteomes" id="UP001501570">
    <property type="component" value="Unassembled WGS sequence"/>
</dbReference>
<protein>
    <submittedName>
        <fullName evidence="3">Amidohydrolase family protein</fullName>
    </submittedName>
</protein>
<accession>A0ABP9RSU6</accession>
<dbReference type="Gene3D" id="3.20.20.140">
    <property type="entry name" value="Metal-dependent hydrolases"/>
    <property type="match status" value="1"/>
</dbReference>
<dbReference type="PANTHER" id="PTHR21240:SF28">
    <property type="entry name" value="ISO-OROTATE DECARBOXYLASE (EUROFUNG)"/>
    <property type="match status" value="1"/>
</dbReference>
<keyword evidence="4" id="KW-1185">Reference proteome</keyword>
<organism evidence="3 4">
    <name type="scientific">Rugosimonospora acidiphila</name>
    <dbReference type="NCBI Taxonomy" id="556531"/>
    <lineage>
        <taxon>Bacteria</taxon>
        <taxon>Bacillati</taxon>
        <taxon>Actinomycetota</taxon>
        <taxon>Actinomycetes</taxon>
        <taxon>Micromonosporales</taxon>
        <taxon>Micromonosporaceae</taxon>
        <taxon>Rugosimonospora</taxon>
    </lineage>
</organism>
<name>A0ABP9RSU6_9ACTN</name>
<evidence type="ECO:0000313" key="3">
    <source>
        <dbReference type="EMBL" id="GAA5185357.1"/>
    </source>
</evidence>
<dbReference type="SUPFAM" id="SSF51556">
    <property type="entry name" value="Metallo-dependent hydrolases"/>
    <property type="match status" value="1"/>
</dbReference>
<dbReference type="Pfam" id="PF04909">
    <property type="entry name" value="Amidohydro_2"/>
    <property type="match status" value="1"/>
</dbReference>
<sequence length="327" mass="35920">MNPQNPVIDFHTHVLDETSLEAGRGKAMFWASPRAESQDRDSHFDKMLKPELHLADMDRRGVDRTVISSSTVIAGTSWACAEEEYDLVRRANDSVAAWVAGYPDRFIGSFTLPLQSVDNSLREIDRATGELGITVANLPANSKGVYLGDEPMLPLWRSFAANGVATFVHPDGTPDPWFRRYALWNSIGQPIEEARVMASLIYGGIVEKFAEVPIVMAHGGGFFPHYCARMDRNVQNRPETAVNITKLPSDYLTQFYYDTCVYSPETLDALVRVVGLDRLVLGSDYPVGSPDPVGWVRGARSVAAADEATVNRILGGTAARVLDLASS</sequence>